<keyword evidence="10" id="KW-0456">Lyase</keyword>
<comment type="subunit">
    <text evidence="3">Monomer.</text>
</comment>
<comment type="similarity">
    <text evidence="2">Belongs to the ENDOU family.</text>
</comment>
<evidence type="ECO:0000256" key="8">
    <source>
        <dbReference type="ARBA" id="ARBA00022884"/>
    </source>
</evidence>
<dbReference type="InterPro" id="IPR037227">
    <property type="entry name" value="EndoU-like"/>
</dbReference>
<keyword evidence="7" id="KW-0378">Hydrolase</keyword>
<evidence type="ECO:0000256" key="10">
    <source>
        <dbReference type="ARBA" id="ARBA00023239"/>
    </source>
</evidence>
<dbReference type="eggNOG" id="KOG2849">
    <property type="taxonomic scope" value="Eukaryota"/>
</dbReference>
<dbReference type="Proteomes" id="UP000013827">
    <property type="component" value="Unassembled WGS sequence"/>
</dbReference>
<dbReference type="KEGG" id="ehx:EMIHUDRAFT_53252"/>
<comment type="cofactor">
    <cofactor evidence="1">
        <name>Mn(2+)</name>
        <dbReference type="ChEBI" id="CHEBI:29035"/>
    </cofactor>
</comment>
<evidence type="ECO:0000313" key="13">
    <source>
        <dbReference type="Proteomes" id="UP000013827"/>
    </source>
</evidence>
<reference evidence="12" key="2">
    <citation type="submission" date="2024-10" db="UniProtKB">
        <authorList>
            <consortium name="EnsemblProtists"/>
        </authorList>
    </citation>
    <scope>IDENTIFICATION</scope>
</reference>
<proteinExistence type="inferred from homology"/>
<sequence length="279" mass="31845">NATPTARELSDLSLACGRLWELDVLRLSPGRDYELDLQITTYHDDRAARPLFKWVDQSTLEQPVYRSFLSLLDNYDWRPGAEEVYTDEEMAEIDAFLDDVMATPCMAYTYAYLTAKEVFRGTRPDFKARLSELWFAGYKRGRRGRGTDSSAFEHVFVGETKRDEGGNSLVIGSHSWLAWYFFEKEGVLNYYGFKRPRGRRSRNGHEYEKDHLLTVVFEFHGALKPVSTGFVGTSPAFELSLYTLAFLCGQEETLCELGGVATAIHVHRHRGDKIGTCHP</sequence>
<dbReference type="GO" id="GO:0016787">
    <property type="term" value="F:hydrolase activity"/>
    <property type="evidence" value="ECO:0007669"/>
    <property type="project" value="UniProtKB-KW"/>
</dbReference>
<dbReference type="SUPFAM" id="SSF142877">
    <property type="entry name" value="EndoU-like"/>
    <property type="match status" value="1"/>
</dbReference>
<dbReference type="AlphaFoldDB" id="A0A0D3JTB9"/>
<evidence type="ECO:0000256" key="7">
    <source>
        <dbReference type="ARBA" id="ARBA00022801"/>
    </source>
</evidence>
<keyword evidence="6" id="KW-0255">Endonuclease</keyword>
<keyword evidence="5" id="KW-0479">Metal-binding</keyword>
<dbReference type="InterPro" id="IPR018998">
    <property type="entry name" value="EndoU_C"/>
</dbReference>
<organism evidence="12 13">
    <name type="scientific">Emiliania huxleyi (strain CCMP1516)</name>
    <dbReference type="NCBI Taxonomy" id="280463"/>
    <lineage>
        <taxon>Eukaryota</taxon>
        <taxon>Haptista</taxon>
        <taxon>Haptophyta</taxon>
        <taxon>Prymnesiophyceae</taxon>
        <taxon>Isochrysidales</taxon>
        <taxon>Noelaerhabdaceae</taxon>
        <taxon>Emiliania</taxon>
    </lineage>
</organism>
<evidence type="ECO:0000256" key="3">
    <source>
        <dbReference type="ARBA" id="ARBA00011245"/>
    </source>
</evidence>
<reference evidence="13" key="1">
    <citation type="journal article" date="2013" name="Nature">
        <title>Pan genome of the phytoplankton Emiliania underpins its global distribution.</title>
        <authorList>
            <person name="Read B.A."/>
            <person name="Kegel J."/>
            <person name="Klute M.J."/>
            <person name="Kuo A."/>
            <person name="Lefebvre S.C."/>
            <person name="Maumus F."/>
            <person name="Mayer C."/>
            <person name="Miller J."/>
            <person name="Monier A."/>
            <person name="Salamov A."/>
            <person name="Young J."/>
            <person name="Aguilar M."/>
            <person name="Claverie J.M."/>
            <person name="Frickenhaus S."/>
            <person name="Gonzalez K."/>
            <person name="Herman E.K."/>
            <person name="Lin Y.C."/>
            <person name="Napier J."/>
            <person name="Ogata H."/>
            <person name="Sarno A.F."/>
            <person name="Shmutz J."/>
            <person name="Schroeder D."/>
            <person name="de Vargas C."/>
            <person name="Verret F."/>
            <person name="von Dassow P."/>
            <person name="Valentin K."/>
            <person name="Van de Peer Y."/>
            <person name="Wheeler G."/>
            <person name="Dacks J.B."/>
            <person name="Delwiche C.F."/>
            <person name="Dyhrman S.T."/>
            <person name="Glockner G."/>
            <person name="John U."/>
            <person name="Richards T."/>
            <person name="Worden A.Z."/>
            <person name="Zhang X."/>
            <person name="Grigoriev I.V."/>
            <person name="Allen A.E."/>
            <person name="Bidle K."/>
            <person name="Borodovsky M."/>
            <person name="Bowler C."/>
            <person name="Brownlee C."/>
            <person name="Cock J.M."/>
            <person name="Elias M."/>
            <person name="Gladyshev V.N."/>
            <person name="Groth M."/>
            <person name="Guda C."/>
            <person name="Hadaegh A."/>
            <person name="Iglesias-Rodriguez M.D."/>
            <person name="Jenkins J."/>
            <person name="Jones B.M."/>
            <person name="Lawson T."/>
            <person name="Leese F."/>
            <person name="Lindquist E."/>
            <person name="Lobanov A."/>
            <person name="Lomsadze A."/>
            <person name="Malik S.B."/>
            <person name="Marsh M.E."/>
            <person name="Mackinder L."/>
            <person name="Mock T."/>
            <person name="Mueller-Roeber B."/>
            <person name="Pagarete A."/>
            <person name="Parker M."/>
            <person name="Probert I."/>
            <person name="Quesneville H."/>
            <person name="Raines C."/>
            <person name="Rensing S.A."/>
            <person name="Riano-Pachon D.M."/>
            <person name="Richier S."/>
            <person name="Rokitta S."/>
            <person name="Shiraiwa Y."/>
            <person name="Soanes D.M."/>
            <person name="van der Giezen M."/>
            <person name="Wahlund T.M."/>
            <person name="Williams B."/>
            <person name="Wilson W."/>
            <person name="Wolfe G."/>
            <person name="Wurch L.L."/>
        </authorList>
    </citation>
    <scope>NUCLEOTIDE SEQUENCE</scope>
</reference>
<dbReference type="OMA" id="NWLYFAD"/>
<dbReference type="GO" id="GO:0004521">
    <property type="term" value="F:RNA endonuclease activity"/>
    <property type="evidence" value="ECO:0007669"/>
    <property type="project" value="InterPro"/>
</dbReference>
<keyword evidence="8" id="KW-0694">RNA-binding</keyword>
<dbReference type="InterPro" id="IPR039787">
    <property type="entry name" value="ENDOU"/>
</dbReference>
<feature type="domain" description="EndoU" evidence="11">
    <location>
        <begin position="8"/>
        <end position="279"/>
    </location>
</feature>
<keyword evidence="9" id="KW-0464">Manganese</keyword>
<dbReference type="PANTHER" id="PTHR12439">
    <property type="entry name" value="PLACENTAL PROTEIN 11-RELATED"/>
    <property type="match status" value="1"/>
</dbReference>
<evidence type="ECO:0000313" key="12">
    <source>
        <dbReference type="EnsemblProtists" id="EOD26754"/>
    </source>
</evidence>
<name>A0A0D3JTB9_EMIH1</name>
<dbReference type="GO" id="GO:0003723">
    <property type="term" value="F:RNA binding"/>
    <property type="evidence" value="ECO:0007669"/>
    <property type="project" value="UniProtKB-KW"/>
</dbReference>
<dbReference type="RefSeq" id="XP_005779183.1">
    <property type="nucleotide sequence ID" value="XM_005779126.1"/>
</dbReference>
<dbReference type="PROSITE" id="PS51959">
    <property type="entry name" value="ENDOU"/>
    <property type="match status" value="1"/>
</dbReference>
<dbReference type="GO" id="GO:0016829">
    <property type="term" value="F:lyase activity"/>
    <property type="evidence" value="ECO:0007669"/>
    <property type="project" value="UniProtKB-KW"/>
</dbReference>
<evidence type="ECO:0000256" key="2">
    <source>
        <dbReference type="ARBA" id="ARBA00010168"/>
    </source>
</evidence>
<protein>
    <recommendedName>
        <fullName evidence="11">EndoU domain-containing protein</fullName>
    </recommendedName>
</protein>
<evidence type="ECO:0000256" key="1">
    <source>
        <dbReference type="ARBA" id="ARBA00001936"/>
    </source>
</evidence>
<dbReference type="CDD" id="cd21159">
    <property type="entry name" value="XendoU"/>
    <property type="match status" value="1"/>
</dbReference>
<dbReference type="GeneID" id="17272300"/>
<dbReference type="PANTHER" id="PTHR12439:SF11">
    <property type="entry name" value="URIDYLATE-SPECIFIC ENDORIBONUCLEASE"/>
    <property type="match status" value="1"/>
</dbReference>
<dbReference type="PaxDb" id="2903-EOD26754"/>
<evidence type="ECO:0000256" key="9">
    <source>
        <dbReference type="ARBA" id="ARBA00023211"/>
    </source>
</evidence>
<keyword evidence="13" id="KW-1185">Reference proteome</keyword>
<dbReference type="GO" id="GO:0046872">
    <property type="term" value="F:metal ion binding"/>
    <property type="evidence" value="ECO:0007669"/>
    <property type="project" value="UniProtKB-KW"/>
</dbReference>
<evidence type="ECO:0000256" key="6">
    <source>
        <dbReference type="ARBA" id="ARBA00022759"/>
    </source>
</evidence>
<evidence type="ECO:0000256" key="4">
    <source>
        <dbReference type="ARBA" id="ARBA00022722"/>
    </source>
</evidence>
<dbReference type="Pfam" id="PF09412">
    <property type="entry name" value="XendoU"/>
    <property type="match status" value="1"/>
</dbReference>
<dbReference type="EnsemblProtists" id="EOD26754">
    <property type="protein sequence ID" value="EOD26754"/>
    <property type="gene ID" value="EMIHUDRAFT_53252"/>
</dbReference>
<evidence type="ECO:0000256" key="5">
    <source>
        <dbReference type="ARBA" id="ARBA00022723"/>
    </source>
</evidence>
<accession>A0A0D3JTB9</accession>
<evidence type="ECO:0000259" key="11">
    <source>
        <dbReference type="PROSITE" id="PS51959"/>
    </source>
</evidence>
<keyword evidence="4" id="KW-0540">Nuclease</keyword>
<dbReference type="HOGENOM" id="CLU_048034_1_0_1"/>